<evidence type="ECO:0000256" key="7">
    <source>
        <dbReference type="ARBA" id="ARBA00023136"/>
    </source>
</evidence>
<dbReference type="AlphaFoldDB" id="D1AJY0"/>
<evidence type="ECO:0000256" key="3">
    <source>
        <dbReference type="ARBA" id="ARBA00022448"/>
    </source>
</evidence>
<dbReference type="GO" id="GO:0015105">
    <property type="term" value="F:arsenite transmembrane transporter activity"/>
    <property type="evidence" value="ECO:0007669"/>
    <property type="project" value="InterPro"/>
</dbReference>
<gene>
    <name evidence="10" type="ordered locus">Sterm_0152</name>
</gene>
<evidence type="ECO:0000313" key="11">
    <source>
        <dbReference type="Proteomes" id="UP000000845"/>
    </source>
</evidence>
<reference evidence="11" key="1">
    <citation type="submission" date="2009-09" db="EMBL/GenBank/DDBJ databases">
        <title>The complete chromosome of Sebaldella termitidis ATCC 33386.</title>
        <authorList>
            <consortium name="US DOE Joint Genome Institute (JGI-PGF)"/>
            <person name="Lucas S."/>
            <person name="Copeland A."/>
            <person name="Lapidus A."/>
            <person name="Glavina del Rio T."/>
            <person name="Dalin E."/>
            <person name="Tice H."/>
            <person name="Bruce D."/>
            <person name="Goodwin L."/>
            <person name="Pitluck S."/>
            <person name="Kyrpides N."/>
            <person name="Mavromatis K."/>
            <person name="Ivanova N."/>
            <person name="Mikhailova N."/>
            <person name="Sims D."/>
            <person name="Meincke L."/>
            <person name="Brettin T."/>
            <person name="Detter J.C."/>
            <person name="Han C."/>
            <person name="Larimer F."/>
            <person name="Land M."/>
            <person name="Hauser L."/>
            <person name="Markowitz V."/>
            <person name="Cheng J.F."/>
            <person name="Hugenholtz P."/>
            <person name="Woyke T."/>
            <person name="Wu D."/>
            <person name="Eisen J.A."/>
        </authorList>
    </citation>
    <scope>NUCLEOTIDE SEQUENCE [LARGE SCALE GENOMIC DNA]</scope>
    <source>
        <strain evidence="11">ATCC 33386 / NCTC 11300</strain>
    </source>
</reference>
<feature type="transmembrane region" description="Helical" evidence="8">
    <location>
        <begin position="88"/>
        <end position="120"/>
    </location>
</feature>
<keyword evidence="4" id="KW-1003">Cell membrane</keyword>
<dbReference type="STRING" id="526218.Sterm_0152"/>
<sequence>MLVAIIIFCLAYILIIFEKFPISVLAMLGAIVMVMTGVLGAEEAFRAIDLNVIFLLVGMMIMVSILAETGLFEWIAIKATQLVKGEPIPLLVLLMLATAVFSAFLDNVTTILLIVPVTIVMLENLKLDTKPFIIGEILASNIGGTATLIGDPPNILIGSEAGFSFNDFIINLGPVIIINLIVTIFLLYFFYCRKLKVSRELKAHIMELSPDRALKDKKLMYQSLVILLLVIAGFVSHEITHIEPSIIALAGAMALILVSKKEPEEIFEKVEWPTLFFFMGLFIMVEGLVEVGVIQMLAEATLSLTKGDFQKTALFIGILSSSVSPIIDNIPYTTTMLPLIKNLETAFPNVDALWWSLALGACLGGNATLIGASANVVAANISKKNGKVISFIEYLKYGLPLTFVTIVIAMIYLNFRYLR</sequence>
<dbReference type="RefSeq" id="WP_012859636.1">
    <property type="nucleotide sequence ID" value="NC_013517.1"/>
</dbReference>
<feature type="transmembrane region" description="Helical" evidence="8">
    <location>
        <begin position="20"/>
        <end position="41"/>
    </location>
</feature>
<dbReference type="InterPro" id="IPR000802">
    <property type="entry name" value="Arsenical_pump_ArsB"/>
</dbReference>
<accession>D1AJY0</accession>
<protein>
    <submittedName>
        <fullName evidence="10">Citrate transporter</fullName>
    </submittedName>
</protein>
<feature type="transmembrane region" description="Helical" evidence="8">
    <location>
        <begin position="270"/>
        <end position="294"/>
    </location>
</feature>
<evidence type="ECO:0000256" key="6">
    <source>
        <dbReference type="ARBA" id="ARBA00022989"/>
    </source>
</evidence>
<comment type="subcellular location">
    <subcellularLocation>
        <location evidence="1">Cell membrane</location>
        <topology evidence="1">Multi-pass membrane protein</topology>
    </subcellularLocation>
</comment>
<feature type="transmembrane region" description="Helical" evidence="8">
    <location>
        <begin position="53"/>
        <end position="76"/>
    </location>
</feature>
<organism evidence="10 11">
    <name type="scientific">Sebaldella termitidis (strain ATCC 33386 / NCTC 11300)</name>
    <dbReference type="NCBI Taxonomy" id="526218"/>
    <lineage>
        <taxon>Bacteria</taxon>
        <taxon>Fusobacteriati</taxon>
        <taxon>Fusobacteriota</taxon>
        <taxon>Fusobacteriia</taxon>
        <taxon>Fusobacteriales</taxon>
        <taxon>Leptotrichiaceae</taxon>
        <taxon>Sebaldella</taxon>
    </lineage>
</organism>
<dbReference type="eggNOG" id="COG1055">
    <property type="taxonomic scope" value="Bacteria"/>
</dbReference>
<reference evidence="10 11" key="2">
    <citation type="journal article" date="2010" name="Stand. Genomic Sci.">
        <title>Complete genome sequence of Sebaldella termitidis type strain (NCTC 11300).</title>
        <authorList>
            <person name="Harmon-Smith M."/>
            <person name="Celia L."/>
            <person name="Chertkov O."/>
            <person name="Lapidus A."/>
            <person name="Copeland A."/>
            <person name="Glavina Del Rio T."/>
            <person name="Nolan M."/>
            <person name="Lucas S."/>
            <person name="Tice H."/>
            <person name="Cheng J.F."/>
            <person name="Han C."/>
            <person name="Detter J.C."/>
            <person name="Bruce D."/>
            <person name="Goodwin L."/>
            <person name="Pitluck S."/>
            <person name="Pati A."/>
            <person name="Liolios K."/>
            <person name="Ivanova N."/>
            <person name="Mavromatis K."/>
            <person name="Mikhailova N."/>
            <person name="Chen A."/>
            <person name="Palaniappan K."/>
            <person name="Land M."/>
            <person name="Hauser L."/>
            <person name="Chang Y.J."/>
            <person name="Jeffries C.D."/>
            <person name="Brettin T."/>
            <person name="Goker M."/>
            <person name="Beck B."/>
            <person name="Bristow J."/>
            <person name="Eisen J.A."/>
            <person name="Markowitz V."/>
            <person name="Hugenholtz P."/>
            <person name="Kyrpides N.C."/>
            <person name="Klenk H.P."/>
            <person name="Chen F."/>
        </authorList>
    </citation>
    <scope>NUCLEOTIDE SEQUENCE [LARGE SCALE GENOMIC DNA]</scope>
    <source>
        <strain evidence="11">ATCC 33386 / NCTC 11300</strain>
    </source>
</reference>
<evidence type="ECO:0000256" key="5">
    <source>
        <dbReference type="ARBA" id="ARBA00022692"/>
    </source>
</evidence>
<dbReference type="PANTHER" id="PTHR43568:SF1">
    <property type="entry name" value="P PROTEIN"/>
    <property type="match status" value="1"/>
</dbReference>
<dbReference type="HOGENOM" id="CLU_011920_4_0_0"/>
<evidence type="ECO:0000256" key="4">
    <source>
        <dbReference type="ARBA" id="ARBA00022475"/>
    </source>
</evidence>
<keyword evidence="11" id="KW-1185">Reference proteome</keyword>
<name>D1AJY0_SEBTE</name>
<keyword evidence="7 8" id="KW-0472">Membrane</keyword>
<feature type="transmembrane region" description="Helical" evidence="8">
    <location>
        <begin position="169"/>
        <end position="191"/>
    </location>
</feature>
<evidence type="ECO:0000256" key="1">
    <source>
        <dbReference type="ARBA" id="ARBA00004651"/>
    </source>
</evidence>
<comment type="similarity">
    <text evidence="2">Belongs to the CitM (TC 2.A.11) transporter family.</text>
</comment>
<keyword evidence="5 8" id="KW-0812">Transmembrane</keyword>
<dbReference type="KEGG" id="str:Sterm_0152"/>
<dbReference type="Proteomes" id="UP000000845">
    <property type="component" value="Chromosome"/>
</dbReference>
<dbReference type="EMBL" id="CP001739">
    <property type="protein sequence ID" value="ACZ07037.1"/>
    <property type="molecule type" value="Genomic_DNA"/>
</dbReference>
<evidence type="ECO:0000313" key="10">
    <source>
        <dbReference type="EMBL" id="ACZ07037.1"/>
    </source>
</evidence>
<feature type="transmembrane region" description="Helical" evidence="8">
    <location>
        <begin position="352"/>
        <end position="374"/>
    </location>
</feature>
<dbReference type="InterPro" id="IPR004680">
    <property type="entry name" value="Cit_transptr-like_dom"/>
</dbReference>
<evidence type="ECO:0000259" key="9">
    <source>
        <dbReference type="Pfam" id="PF03600"/>
    </source>
</evidence>
<feature type="domain" description="Citrate transporter-like" evidence="9">
    <location>
        <begin position="12"/>
        <end position="360"/>
    </location>
</feature>
<evidence type="ECO:0000256" key="8">
    <source>
        <dbReference type="SAM" id="Phobius"/>
    </source>
</evidence>
<dbReference type="Pfam" id="PF03600">
    <property type="entry name" value="CitMHS"/>
    <property type="match status" value="1"/>
</dbReference>
<proteinExistence type="inferred from homology"/>
<dbReference type="GO" id="GO:0005886">
    <property type="term" value="C:plasma membrane"/>
    <property type="evidence" value="ECO:0007669"/>
    <property type="project" value="UniProtKB-SubCell"/>
</dbReference>
<evidence type="ECO:0000256" key="2">
    <source>
        <dbReference type="ARBA" id="ARBA00009843"/>
    </source>
</evidence>
<dbReference type="CDD" id="cd01116">
    <property type="entry name" value="P_permease"/>
    <property type="match status" value="1"/>
</dbReference>
<keyword evidence="3" id="KW-0813">Transport</keyword>
<dbReference type="PANTHER" id="PTHR43568">
    <property type="entry name" value="P PROTEIN"/>
    <property type="match status" value="1"/>
</dbReference>
<feature type="transmembrane region" description="Helical" evidence="8">
    <location>
        <begin position="314"/>
        <end position="340"/>
    </location>
</feature>
<feature type="transmembrane region" description="Helical" evidence="8">
    <location>
        <begin position="394"/>
        <end position="415"/>
    </location>
</feature>
<keyword evidence="6 8" id="KW-1133">Transmembrane helix</keyword>
<dbReference type="InterPro" id="IPR051475">
    <property type="entry name" value="Diverse_Ion_Transporter"/>
</dbReference>
<dbReference type="PRINTS" id="PR00758">
    <property type="entry name" value="ARSENICPUMP"/>
</dbReference>
<feature type="transmembrane region" description="Helical" evidence="8">
    <location>
        <begin position="219"/>
        <end position="236"/>
    </location>
</feature>